<dbReference type="InterPro" id="IPR038303">
    <property type="entry name" value="HdeA/HdeB_sf"/>
</dbReference>
<dbReference type="AlphaFoldDB" id="A0A6N8DQF3"/>
<evidence type="ECO:0000256" key="2">
    <source>
        <dbReference type="ARBA" id="ARBA00022764"/>
    </source>
</evidence>
<feature type="chain" id="PRO_5026703088" description="HdeA/HdeB family protein" evidence="4">
    <location>
        <begin position="23"/>
        <end position="97"/>
    </location>
</feature>
<dbReference type="OrthoDB" id="8238074at2"/>
<dbReference type="RefSeq" id="WP_155447388.1">
    <property type="nucleotide sequence ID" value="NZ_JAOQNR010000004.1"/>
</dbReference>
<comment type="caution">
    <text evidence="5">The sequence shown here is derived from an EMBL/GenBank/DDBJ whole genome shotgun (WGS) entry which is preliminary data.</text>
</comment>
<dbReference type="Pfam" id="PF06411">
    <property type="entry name" value="HdeA"/>
    <property type="match status" value="1"/>
</dbReference>
<name>A0A6N8DQF3_RHOAC</name>
<evidence type="ECO:0000313" key="5">
    <source>
        <dbReference type="EMBL" id="MTV32699.1"/>
    </source>
</evidence>
<reference evidence="5 6" key="1">
    <citation type="submission" date="2019-11" db="EMBL/GenBank/DDBJ databases">
        <title>Whole-genome sequence of a Rhodoblastus acidophilus DSM 142.</title>
        <authorList>
            <person name="Kyndt J.A."/>
            <person name="Meyer T.E."/>
        </authorList>
    </citation>
    <scope>NUCLEOTIDE SEQUENCE [LARGE SCALE GENOMIC DNA]</scope>
    <source>
        <strain evidence="5 6">DSM 142</strain>
    </source>
</reference>
<proteinExistence type="predicted"/>
<keyword evidence="2" id="KW-0574">Periplasm</keyword>
<dbReference type="Gene3D" id="1.10.890.10">
    <property type="entry name" value="HNS-dependent expression A"/>
    <property type="match status" value="1"/>
</dbReference>
<dbReference type="InterPro" id="IPR010486">
    <property type="entry name" value="HNS-dep_expression_A/B"/>
</dbReference>
<keyword evidence="1 4" id="KW-0732">Signal</keyword>
<dbReference type="EMBL" id="WNKS01000020">
    <property type="protein sequence ID" value="MTV32699.1"/>
    <property type="molecule type" value="Genomic_DNA"/>
</dbReference>
<sequence length="97" mass="10985">MNRNLFVAVALLAAFAGRPASAQVVLQMDQITCRQFLDADPERQILIGSWVGGYYSASKNLNIFQSIYAKRNTEVAVKYCEKHKDDSFLNVWMKTAH</sequence>
<evidence type="ECO:0000256" key="4">
    <source>
        <dbReference type="SAM" id="SignalP"/>
    </source>
</evidence>
<evidence type="ECO:0000256" key="3">
    <source>
        <dbReference type="ARBA" id="ARBA00023186"/>
    </source>
</evidence>
<protein>
    <recommendedName>
        <fullName evidence="7">HdeA/HdeB family protein</fullName>
    </recommendedName>
</protein>
<gene>
    <name evidence="5" type="ORF">GJ654_17070</name>
</gene>
<dbReference type="Proteomes" id="UP000439113">
    <property type="component" value="Unassembled WGS sequence"/>
</dbReference>
<keyword evidence="3" id="KW-0143">Chaperone</keyword>
<evidence type="ECO:0008006" key="7">
    <source>
        <dbReference type="Google" id="ProtNLM"/>
    </source>
</evidence>
<accession>A0A6N8DQF3</accession>
<evidence type="ECO:0000256" key="1">
    <source>
        <dbReference type="ARBA" id="ARBA00022729"/>
    </source>
</evidence>
<evidence type="ECO:0000313" key="6">
    <source>
        <dbReference type="Proteomes" id="UP000439113"/>
    </source>
</evidence>
<organism evidence="5 6">
    <name type="scientific">Rhodoblastus acidophilus</name>
    <name type="common">Rhodopseudomonas acidophila</name>
    <dbReference type="NCBI Taxonomy" id="1074"/>
    <lineage>
        <taxon>Bacteria</taxon>
        <taxon>Pseudomonadati</taxon>
        <taxon>Pseudomonadota</taxon>
        <taxon>Alphaproteobacteria</taxon>
        <taxon>Hyphomicrobiales</taxon>
        <taxon>Rhodoblastaceae</taxon>
        <taxon>Rhodoblastus</taxon>
    </lineage>
</organism>
<feature type="signal peptide" evidence="4">
    <location>
        <begin position="1"/>
        <end position="22"/>
    </location>
</feature>